<keyword evidence="2" id="KW-1185">Reference proteome</keyword>
<dbReference type="AlphaFoldDB" id="W9R763"/>
<organism evidence="1 2">
    <name type="scientific">Morus notabilis</name>
    <dbReference type="NCBI Taxonomy" id="981085"/>
    <lineage>
        <taxon>Eukaryota</taxon>
        <taxon>Viridiplantae</taxon>
        <taxon>Streptophyta</taxon>
        <taxon>Embryophyta</taxon>
        <taxon>Tracheophyta</taxon>
        <taxon>Spermatophyta</taxon>
        <taxon>Magnoliopsida</taxon>
        <taxon>eudicotyledons</taxon>
        <taxon>Gunneridae</taxon>
        <taxon>Pentapetalae</taxon>
        <taxon>rosids</taxon>
        <taxon>fabids</taxon>
        <taxon>Rosales</taxon>
        <taxon>Moraceae</taxon>
        <taxon>Moreae</taxon>
        <taxon>Morus</taxon>
    </lineage>
</organism>
<protein>
    <submittedName>
        <fullName evidence="1">Uncharacterized protein</fullName>
    </submittedName>
</protein>
<dbReference type="Proteomes" id="UP000030645">
    <property type="component" value="Unassembled WGS sequence"/>
</dbReference>
<sequence>MDSLARCVGNLRAAKFGNIPKRALGASTGEKERELDRLLALEEYYWKQRARTEWLKEIVEVLENYFIDIFSTSLPDEDCFDAALEGVDRRVSAEVSAKLDDRCVYR</sequence>
<evidence type="ECO:0000313" key="2">
    <source>
        <dbReference type="Proteomes" id="UP000030645"/>
    </source>
</evidence>
<name>W9R763_9ROSA</name>
<dbReference type="EMBL" id="KE344662">
    <property type="protein sequence ID" value="EXB74889.1"/>
    <property type="molecule type" value="Genomic_DNA"/>
</dbReference>
<reference evidence="2" key="1">
    <citation type="submission" date="2013-01" db="EMBL/GenBank/DDBJ databases">
        <title>Draft Genome Sequence of a Mulberry Tree, Morus notabilis C.K. Schneid.</title>
        <authorList>
            <person name="He N."/>
            <person name="Zhao S."/>
        </authorList>
    </citation>
    <scope>NUCLEOTIDE SEQUENCE</scope>
</reference>
<evidence type="ECO:0000313" key="1">
    <source>
        <dbReference type="EMBL" id="EXB74889.1"/>
    </source>
</evidence>
<gene>
    <name evidence="1" type="ORF">L484_018597</name>
</gene>
<accession>W9R763</accession>
<proteinExistence type="predicted"/>